<feature type="compositionally biased region" description="Basic and acidic residues" evidence="1">
    <location>
        <begin position="978"/>
        <end position="996"/>
    </location>
</feature>
<feature type="region of interest" description="Disordered" evidence="1">
    <location>
        <begin position="915"/>
        <end position="1280"/>
    </location>
</feature>
<feature type="compositionally biased region" description="Polar residues" evidence="1">
    <location>
        <begin position="958"/>
        <end position="973"/>
    </location>
</feature>
<feature type="region of interest" description="Disordered" evidence="1">
    <location>
        <begin position="330"/>
        <end position="360"/>
    </location>
</feature>
<dbReference type="AlphaFoldDB" id="A0A8H4NUI4"/>
<proteinExistence type="predicted"/>
<name>A0A8H4NUI4_9HYPO</name>
<feature type="compositionally biased region" description="Polar residues" evidence="1">
    <location>
        <begin position="916"/>
        <end position="941"/>
    </location>
</feature>
<evidence type="ECO:0000256" key="1">
    <source>
        <dbReference type="SAM" id="MobiDB-lite"/>
    </source>
</evidence>
<feature type="region of interest" description="Disordered" evidence="1">
    <location>
        <begin position="372"/>
        <end position="435"/>
    </location>
</feature>
<dbReference type="OrthoDB" id="4207369at2759"/>
<reference evidence="2" key="1">
    <citation type="submission" date="2020-01" db="EMBL/GenBank/DDBJ databases">
        <title>Identification and distribution of gene clusters putatively required for synthesis of sphingolipid metabolism inhibitors in phylogenetically diverse species of the filamentous fungus Fusarium.</title>
        <authorList>
            <person name="Kim H.-S."/>
            <person name="Busman M."/>
            <person name="Brown D.W."/>
            <person name="Divon H."/>
            <person name="Uhlig S."/>
            <person name="Proctor R.H."/>
        </authorList>
    </citation>
    <scope>NUCLEOTIDE SEQUENCE</scope>
    <source>
        <strain evidence="2">NRRL 53441</strain>
    </source>
</reference>
<feature type="compositionally biased region" description="Basic and acidic residues" evidence="1">
    <location>
        <begin position="1054"/>
        <end position="1063"/>
    </location>
</feature>
<feature type="compositionally biased region" description="Basic residues" evidence="1">
    <location>
        <begin position="1068"/>
        <end position="1078"/>
    </location>
</feature>
<accession>A0A8H4NUI4</accession>
<feature type="compositionally biased region" description="Low complexity" evidence="1">
    <location>
        <begin position="1002"/>
        <end position="1011"/>
    </location>
</feature>
<comment type="caution">
    <text evidence="2">The sequence shown here is derived from an EMBL/GenBank/DDBJ whole genome shotgun (WGS) entry which is preliminary data.</text>
</comment>
<organism evidence="2 3">
    <name type="scientific">Fusarium austroafricanum</name>
    <dbReference type="NCBI Taxonomy" id="2364996"/>
    <lineage>
        <taxon>Eukaryota</taxon>
        <taxon>Fungi</taxon>
        <taxon>Dikarya</taxon>
        <taxon>Ascomycota</taxon>
        <taxon>Pezizomycotina</taxon>
        <taxon>Sordariomycetes</taxon>
        <taxon>Hypocreomycetidae</taxon>
        <taxon>Hypocreales</taxon>
        <taxon>Nectriaceae</taxon>
        <taxon>Fusarium</taxon>
        <taxon>Fusarium concolor species complex</taxon>
    </lineage>
</organism>
<dbReference type="EMBL" id="JAADJG010000496">
    <property type="protein sequence ID" value="KAF4445863.1"/>
    <property type="molecule type" value="Genomic_DNA"/>
</dbReference>
<dbReference type="Proteomes" id="UP000605986">
    <property type="component" value="Unassembled WGS sequence"/>
</dbReference>
<feature type="region of interest" description="Disordered" evidence="1">
    <location>
        <begin position="184"/>
        <end position="215"/>
    </location>
</feature>
<feature type="region of interest" description="Disordered" evidence="1">
    <location>
        <begin position="526"/>
        <end position="547"/>
    </location>
</feature>
<sequence length="1280" mass="138956">MAAADLPKWGFGQQPVPIKPVSGDFIPFFSTHGASRVDADKTFLNFGSFAPVPQLTRLPAWERVPTRSLRAPGQNQKIMRRVPICNERPTPTPFFLLPTVSVVTSDRDEVGFNLALPRKMRRGNSYEAGARDASFFGVFTHAAMLSELMEAKVDVANNFLGTSSHTDYKDKVLVRRRGKLQVVPDKRRADKISRDDAADTPAKAPVEVLESPASSGGNRLKTYDAILPIIERTFRNGQDRTDVKTAAVAEFSSFMQRLRRNPRKHVAAYGVSELSDIMDMSEPESPTVVRQPVLKAESRSPQKRLARLTSPVKKSMNRLADGFVQLLPGTSRKAAASPTKSGSAPSSPVPQPSSPVLQSAVTEAAVNAHEDLTTESIDDSPARPGRTFRVPSECDSSTYDDTGLPETPNKTSSPVNFSRPIAPTPSQWNRPEPSTPFTPATKTVVFDPVTPNQASSPIGLAALIPPSTPGMLQCTYNSPSDVGSFDFAKKSPFHSSTSWMNKSVQAGEPQRSPFYHSFSSWMNTSVQASEPKRSKNVNQARRRQSEPLIRKYFESQARRRSSSPRKVRYQEEDIFRDDFCIASLFDTAVASPVKPAAVETQTATDETTIMDIDANTATQDATDINLAEPSTAADEPTVIETTAVEPTIAETTNAEQTHDASPASTDNKNEQGVVNIDMRENPDIFGTHMSSPPVSAPAPIFNLSRMADDACDGHAKVVVTEENGRLFVRFKLSAQFAHMFPPSQGFNDTLSFSPSAIASTPRPASRLLPTPTPISRSVESLLETPQTTGLGIVDSDVNEFNTPELPEHHDNTLNFASPINHVVDQPLPMSSDVHDSSIQRNEPVVPSSNYNTPKFAASMENNADQTLPVSWPDVQNTPAQENAHVAVGPNHNTPKFASMDDDADHTMPVSWPDVQATPTPTEQNNQIAADPNHNTPMSASMNDIIDHTLPVSSPGHDNPTQENDQIVTTSNTAPVADTRTEDYDSPGREYMREFIKRSRQSTATTTTTTETVSPIAPAAKRQPLGARSPNRASPLKRKHSDGAENDEASPVKKSKVEEKEPEVAKAVAKPRTKARRRKAELEITMTDLPASKSDEADTTAPVTRRSSRLRGQDNTSGAPKSSLPTPIKISRAGAGRNGGAKLPKARSEEEELVRKTRANTKKNMGNAELPAEVLVRLASQVEDDSDGSRESEGSATGRRVGWNQPLTKVQGDEPKKGRAAPKAKGKATQGEAGISKPKSTPKSTPKAKRVTKVAEDLGMVANGTPAKPQRVTRSRARSGV</sequence>
<evidence type="ECO:0000313" key="2">
    <source>
        <dbReference type="EMBL" id="KAF4445863.1"/>
    </source>
</evidence>
<keyword evidence="3" id="KW-1185">Reference proteome</keyword>
<feature type="compositionally biased region" description="Low complexity" evidence="1">
    <location>
        <begin position="1235"/>
        <end position="1244"/>
    </location>
</feature>
<feature type="compositionally biased region" description="Basic and acidic residues" evidence="1">
    <location>
        <begin position="184"/>
        <end position="197"/>
    </location>
</feature>
<evidence type="ECO:0000313" key="3">
    <source>
        <dbReference type="Proteomes" id="UP000605986"/>
    </source>
</evidence>
<gene>
    <name evidence="2" type="ORF">F53441_10424</name>
</gene>
<feature type="compositionally biased region" description="Basic residues" evidence="1">
    <location>
        <begin position="1270"/>
        <end position="1280"/>
    </location>
</feature>
<protein>
    <submittedName>
        <fullName evidence="2">Uncharacterized protein</fullName>
    </submittedName>
</protein>
<feature type="compositionally biased region" description="Polar residues" evidence="1">
    <location>
        <begin position="1112"/>
        <end position="1124"/>
    </location>
</feature>